<feature type="domain" description="Activator of Hsp90 ATPase homologue 1/2-like C-terminal" evidence="2">
    <location>
        <begin position="22"/>
        <end position="127"/>
    </location>
</feature>
<organism evidence="3 4">
    <name type="scientific">Paenibacillus xerothermodurans</name>
    <dbReference type="NCBI Taxonomy" id="1977292"/>
    <lineage>
        <taxon>Bacteria</taxon>
        <taxon>Bacillati</taxon>
        <taxon>Bacillota</taxon>
        <taxon>Bacilli</taxon>
        <taxon>Bacillales</taxon>
        <taxon>Paenibacillaceae</taxon>
        <taxon>Paenibacillus</taxon>
    </lineage>
</organism>
<comment type="similarity">
    <text evidence="1">Belongs to the AHA1 family.</text>
</comment>
<comment type="caution">
    <text evidence="3">The sequence shown here is derived from an EMBL/GenBank/DDBJ whole genome shotgun (WGS) entry which is preliminary data.</text>
</comment>
<gene>
    <name evidence="3" type="ORF">CBW46_012320</name>
</gene>
<keyword evidence="4" id="KW-1185">Reference proteome</keyword>
<dbReference type="Pfam" id="PF08327">
    <property type="entry name" value="AHSA1"/>
    <property type="match status" value="1"/>
</dbReference>
<evidence type="ECO:0000313" key="3">
    <source>
        <dbReference type="EMBL" id="PZE20552.1"/>
    </source>
</evidence>
<dbReference type="CDD" id="cd08899">
    <property type="entry name" value="SRPBCC_CalC_Aha1-like_6"/>
    <property type="match status" value="1"/>
</dbReference>
<dbReference type="InterPro" id="IPR023393">
    <property type="entry name" value="START-like_dom_sf"/>
</dbReference>
<dbReference type="EMBL" id="NHRJ02000006">
    <property type="protein sequence ID" value="PZE20552.1"/>
    <property type="molecule type" value="Genomic_DNA"/>
</dbReference>
<sequence length="160" mass="19077">MLASVEKSERGYAARFERHYKHPVQEIWAVLTENEKLAEWFTELQIEELREGGMIKFQPHDDTFGPLEIIELKAQSVLEYTWGEDRVRFELYPEEGGCRLILIQKIHKISSHTPKDLAGWHVCLEVIGLLLDGKRLDSREDEWEKWYQKYSELLEQFRKQ</sequence>
<evidence type="ECO:0000256" key="1">
    <source>
        <dbReference type="ARBA" id="ARBA00006817"/>
    </source>
</evidence>
<proteinExistence type="inferred from homology"/>
<dbReference type="Proteomes" id="UP000214746">
    <property type="component" value="Unassembled WGS sequence"/>
</dbReference>
<dbReference type="InterPro" id="IPR013538">
    <property type="entry name" value="ASHA1/2-like_C"/>
</dbReference>
<name>A0A2W1NYF4_PAEXE</name>
<accession>A0A2W1NYF4</accession>
<dbReference type="AlphaFoldDB" id="A0A2W1NYF4"/>
<dbReference type="Gene3D" id="3.30.530.20">
    <property type="match status" value="1"/>
</dbReference>
<dbReference type="SUPFAM" id="SSF55961">
    <property type="entry name" value="Bet v1-like"/>
    <property type="match status" value="1"/>
</dbReference>
<evidence type="ECO:0000313" key="4">
    <source>
        <dbReference type="Proteomes" id="UP000214746"/>
    </source>
</evidence>
<protein>
    <submittedName>
        <fullName evidence="3">Activator of Hsp90 ATPase 1 family protein</fullName>
    </submittedName>
</protein>
<dbReference type="OrthoDB" id="9803476at2"/>
<reference evidence="3" key="1">
    <citation type="submission" date="2018-06" db="EMBL/GenBank/DDBJ databases">
        <title>Paenibacillus xerothermodurans sp. nov. an extremely dry heat resistant spore forming bacterium isolated from the soil of Cape Canaveral, Florida.</title>
        <authorList>
            <person name="Seuylemezian A."/>
            <person name="Kaur N."/>
            <person name="Patil P."/>
            <person name="Patil P."/>
            <person name="Mayilraj S."/>
            <person name="Vaishampayan P."/>
        </authorList>
    </citation>
    <scope>NUCLEOTIDE SEQUENCE [LARGE SCALE GENOMIC DNA]</scope>
    <source>
        <strain evidence="3">ATCC 27380</strain>
    </source>
</reference>
<evidence type="ECO:0000259" key="2">
    <source>
        <dbReference type="Pfam" id="PF08327"/>
    </source>
</evidence>